<sequence length="115" mass="11828">MIVVGSEFGRTPGYNGLRGKDHGPVTSVLALGKGIAGGRVVGATTERHAALPVDPTTLAVREDGVRIEPKHIHQELRGLAGIAEVCEALYPLGVGDGEDLRLLGGRGEAAARALA</sequence>
<evidence type="ECO:0000313" key="1">
    <source>
        <dbReference type="EMBL" id="SFD94694.1"/>
    </source>
</evidence>
<dbReference type="Proteomes" id="UP000199400">
    <property type="component" value="Unassembled WGS sequence"/>
</dbReference>
<keyword evidence="2" id="KW-1185">Reference proteome</keyword>
<proteinExistence type="predicted"/>
<evidence type="ECO:0000313" key="2">
    <source>
        <dbReference type="Proteomes" id="UP000199400"/>
    </source>
</evidence>
<protein>
    <submittedName>
        <fullName evidence="1">Uncharacterized protein</fullName>
    </submittedName>
</protein>
<reference evidence="2" key="1">
    <citation type="submission" date="2016-10" db="EMBL/GenBank/DDBJ databases">
        <authorList>
            <person name="Varghese N."/>
            <person name="Submissions S."/>
        </authorList>
    </citation>
    <scope>NUCLEOTIDE SEQUENCE [LARGE SCALE GENOMIC DNA]</scope>
    <source>
        <strain evidence="2">ATCC 25963</strain>
    </source>
</reference>
<dbReference type="AlphaFoldDB" id="A0A1I1WHL2"/>
<gene>
    <name evidence="1" type="ORF">SAMN02745121_02370</name>
</gene>
<dbReference type="Pfam" id="PF07394">
    <property type="entry name" value="DUF1501"/>
    <property type="match status" value="1"/>
</dbReference>
<dbReference type="EMBL" id="FOMX01000006">
    <property type="protein sequence ID" value="SFD94694.1"/>
    <property type="molecule type" value="Genomic_DNA"/>
</dbReference>
<accession>A0A1I1WHL2</accession>
<name>A0A1I1WHL2_9BACT</name>
<dbReference type="InterPro" id="IPR010869">
    <property type="entry name" value="DUF1501"/>
</dbReference>
<organism evidence="1 2">
    <name type="scientific">Nannocystis exedens</name>
    <dbReference type="NCBI Taxonomy" id="54"/>
    <lineage>
        <taxon>Bacteria</taxon>
        <taxon>Pseudomonadati</taxon>
        <taxon>Myxococcota</taxon>
        <taxon>Polyangia</taxon>
        <taxon>Nannocystales</taxon>
        <taxon>Nannocystaceae</taxon>
        <taxon>Nannocystis</taxon>
    </lineage>
</organism>